<dbReference type="PANTHER" id="PTHR24559">
    <property type="entry name" value="TRANSPOSON TY3-I GAG-POL POLYPROTEIN"/>
    <property type="match status" value="1"/>
</dbReference>
<dbReference type="Pfam" id="PF00078">
    <property type="entry name" value="RVT_1"/>
    <property type="match status" value="1"/>
</dbReference>
<evidence type="ECO:0000256" key="1">
    <source>
        <dbReference type="ARBA" id="ARBA00022670"/>
    </source>
</evidence>
<dbReference type="GO" id="GO:0008233">
    <property type="term" value="F:peptidase activity"/>
    <property type="evidence" value="ECO:0007669"/>
    <property type="project" value="UniProtKB-KW"/>
</dbReference>
<dbReference type="EMBL" id="JYDI01001753">
    <property type="protein sequence ID" value="KRY26616.1"/>
    <property type="molecule type" value="Genomic_DNA"/>
</dbReference>
<dbReference type="InterPro" id="IPR000477">
    <property type="entry name" value="RT_dom"/>
</dbReference>
<evidence type="ECO:0000256" key="7">
    <source>
        <dbReference type="ARBA" id="ARBA00022918"/>
    </source>
</evidence>
<evidence type="ECO:0000256" key="2">
    <source>
        <dbReference type="ARBA" id="ARBA00022679"/>
    </source>
</evidence>
<keyword evidence="2" id="KW-0808">Transferase</keyword>
<organism evidence="9 10">
    <name type="scientific">Trichinella britovi</name>
    <name type="common">Parasitic roundworm</name>
    <dbReference type="NCBI Taxonomy" id="45882"/>
    <lineage>
        <taxon>Eukaryota</taxon>
        <taxon>Metazoa</taxon>
        <taxon>Ecdysozoa</taxon>
        <taxon>Nematoda</taxon>
        <taxon>Enoplea</taxon>
        <taxon>Dorylaimia</taxon>
        <taxon>Trichinellida</taxon>
        <taxon>Trichinellidae</taxon>
        <taxon>Trichinella</taxon>
    </lineage>
</organism>
<evidence type="ECO:0000259" key="8">
    <source>
        <dbReference type="Pfam" id="PF00078"/>
    </source>
</evidence>
<dbReference type="Proteomes" id="UP000054653">
    <property type="component" value="Unassembled WGS sequence"/>
</dbReference>
<feature type="non-terminal residue" evidence="9">
    <location>
        <position position="182"/>
    </location>
</feature>
<dbReference type="GO" id="GO:0004519">
    <property type="term" value="F:endonuclease activity"/>
    <property type="evidence" value="ECO:0007669"/>
    <property type="project" value="UniProtKB-KW"/>
</dbReference>
<reference evidence="9 10" key="1">
    <citation type="submission" date="2015-01" db="EMBL/GenBank/DDBJ databases">
        <title>Evolution of Trichinella species and genotypes.</title>
        <authorList>
            <person name="Korhonen P.K."/>
            <person name="Edoardo P."/>
            <person name="Giuseppe L.R."/>
            <person name="Gasser R.B."/>
        </authorList>
    </citation>
    <scope>NUCLEOTIDE SEQUENCE [LARGE SCALE GENOMIC DNA]</scope>
    <source>
        <strain evidence="9">ISS120</strain>
    </source>
</reference>
<accession>A0A0V1AP70</accession>
<dbReference type="GO" id="GO:0003964">
    <property type="term" value="F:RNA-directed DNA polymerase activity"/>
    <property type="evidence" value="ECO:0007669"/>
    <property type="project" value="UniProtKB-KW"/>
</dbReference>
<keyword evidence="3" id="KW-0548">Nucleotidyltransferase</keyword>
<name>A0A0V1AP70_TRIBR</name>
<dbReference type="PANTHER" id="PTHR24559:SF444">
    <property type="entry name" value="REVERSE TRANSCRIPTASE DOMAIN-CONTAINING PROTEIN"/>
    <property type="match status" value="1"/>
</dbReference>
<dbReference type="STRING" id="45882.A0A0V1AP70"/>
<evidence type="ECO:0000256" key="3">
    <source>
        <dbReference type="ARBA" id="ARBA00022695"/>
    </source>
</evidence>
<evidence type="ECO:0000256" key="5">
    <source>
        <dbReference type="ARBA" id="ARBA00022759"/>
    </source>
</evidence>
<protein>
    <submittedName>
        <fullName evidence="9">Retrovirus-related Pol polyprotein from transposon 17.6</fullName>
    </submittedName>
</protein>
<keyword evidence="5" id="KW-0255">Endonuclease</keyword>
<gene>
    <name evidence="9" type="primary">pol</name>
    <name evidence="9" type="ORF">T03_14918</name>
</gene>
<keyword evidence="6" id="KW-0378">Hydrolase</keyword>
<dbReference type="InterPro" id="IPR043128">
    <property type="entry name" value="Rev_trsase/Diguanyl_cyclase"/>
</dbReference>
<proteinExistence type="predicted"/>
<dbReference type="CDD" id="cd01647">
    <property type="entry name" value="RT_LTR"/>
    <property type="match status" value="1"/>
</dbReference>
<dbReference type="InterPro" id="IPR043502">
    <property type="entry name" value="DNA/RNA_pol_sf"/>
</dbReference>
<evidence type="ECO:0000256" key="4">
    <source>
        <dbReference type="ARBA" id="ARBA00022722"/>
    </source>
</evidence>
<dbReference type="GO" id="GO:0006508">
    <property type="term" value="P:proteolysis"/>
    <property type="evidence" value="ECO:0007669"/>
    <property type="project" value="UniProtKB-KW"/>
</dbReference>
<keyword evidence="7" id="KW-0695">RNA-directed DNA polymerase</keyword>
<dbReference type="Gene3D" id="3.10.10.10">
    <property type="entry name" value="HIV Type 1 Reverse Transcriptase, subunit A, domain 1"/>
    <property type="match status" value="1"/>
</dbReference>
<evidence type="ECO:0000313" key="10">
    <source>
        <dbReference type="Proteomes" id="UP000054653"/>
    </source>
</evidence>
<keyword evidence="10" id="KW-1185">Reference proteome</keyword>
<evidence type="ECO:0000256" key="6">
    <source>
        <dbReference type="ARBA" id="ARBA00022801"/>
    </source>
</evidence>
<dbReference type="AlphaFoldDB" id="A0A0V1AP70"/>
<keyword evidence="1" id="KW-0645">Protease</keyword>
<comment type="caution">
    <text evidence="9">The sequence shown here is derived from an EMBL/GenBank/DDBJ whole genome shotgun (WGS) entry which is preliminary data.</text>
</comment>
<evidence type="ECO:0000313" key="9">
    <source>
        <dbReference type="EMBL" id="KRY26616.1"/>
    </source>
</evidence>
<feature type="domain" description="Reverse transcriptase" evidence="8">
    <location>
        <begin position="2"/>
        <end position="74"/>
    </location>
</feature>
<keyword evidence="4" id="KW-0540">Nuclease</keyword>
<dbReference type="SUPFAM" id="SSF56672">
    <property type="entry name" value="DNA/RNA polymerases"/>
    <property type="match status" value="1"/>
</dbReference>
<dbReference type="FunFam" id="3.10.10.10:FF:000007">
    <property type="entry name" value="Retrovirus-related Pol polyprotein from transposon 17.6-like Protein"/>
    <property type="match status" value="1"/>
</dbReference>
<sequence length="182" mass="20691">METQDREKTAFTTPYGLYQFKVMPFGLCNAPATFQRLIETSLRGVVGSKCLVYLDDVTETFCRTAEEHTARLQEEMSHDEEEGGVLRPHYLRERHCHRPQQNTSGKGVASAILCVRVEAVSLISFILPEVLQRLREYLCSLTSATGRRRGVEVDRRLPGSIRCSEAPTYFSPYPRIPRLPTP</sequence>
<dbReference type="Gene3D" id="3.30.70.270">
    <property type="match status" value="1"/>
</dbReference>
<dbReference type="InterPro" id="IPR053134">
    <property type="entry name" value="RNA-dir_DNA_polymerase"/>
</dbReference>